<accession>A0A8R7U3V1</accession>
<organism evidence="5 6">
    <name type="scientific">Triticum urartu</name>
    <name type="common">Red wild einkorn</name>
    <name type="synonym">Crithodium urartu</name>
    <dbReference type="NCBI Taxonomy" id="4572"/>
    <lineage>
        <taxon>Eukaryota</taxon>
        <taxon>Viridiplantae</taxon>
        <taxon>Streptophyta</taxon>
        <taxon>Embryophyta</taxon>
        <taxon>Tracheophyta</taxon>
        <taxon>Spermatophyta</taxon>
        <taxon>Magnoliopsida</taxon>
        <taxon>Liliopsida</taxon>
        <taxon>Poales</taxon>
        <taxon>Poaceae</taxon>
        <taxon>BOP clade</taxon>
        <taxon>Pooideae</taxon>
        <taxon>Triticodae</taxon>
        <taxon>Triticeae</taxon>
        <taxon>Triticinae</taxon>
        <taxon>Triticum</taxon>
    </lineage>
</organism>
<dbReference type="SUPFAM" id="SSF54001">
    <property type="entry name" value="Cysteine proteinases"/>
    <property type="match status" value="1"/>
</dbReference>
<evidence type="ECO:0000256" key="2">
    <source>
        <dbReference type="ARBA" id="ARBA00022670"/>
    </source>
</evidence>
<dbReference type="PANTHER" id="PTHR36479:SF10">
    <property type="entry name" value="UBIQUITIN-LIKE PROTEASE FAMILY PROFILE DOMAIN-CONTAINING PROTEIN"/>
    <property type="match status" value="1"/>
</dbReference>
<evidence type="ECO:0000256" key="1">
    <source>
        <dbReference type="ARBA" id="ARBA00005234"/>
    </source>
</evidence>
<dbReference type="Pfam" id="PF02902">
    <property type="entry name" value="Peptidase_C48"/>
    <property type="match status" value="1"/>
</dbReference>
<dbReference type="PROSITE" id="PS50600">
    <property type="entry name" value="ULP_PROTEASE"/>
    <property type="match status" value="1"/>
</dbReference>
<dbReference type="InterPro" id="IPR038765">
    <property type="entry name" value="Papain-like_cys_pep_sf"/>
</dbReference>
<dbReference type="Gene3D" id="3.40.395.10">
    <property type="entry name" value="Adenoviral Proteinase, Chain A"/>
    <property type="match status" value="1"/>
</dbReference>
<protein>
    <recommendedName>
        <fullName evidence="4">Ubiquitin-like protease family profile domain-containing protein</fullName>
    </recommendedName>
</protein>
<dbReference type="InterPro" id="IPR003653">
    <property type="entry name" value="Peptidase_C48_C"/>
</dbReference>
<dbReference type="GO" id="GO:0006508">
    <property type="term" value="P:proteolysis"/>
    <property type="evidence" value="ECO:0007669"/>
    <property type="project" value="UniProtKB-KW"/>
</dbReference>
<reference evidence="6" key="1">
    <citation type="journal article" date="2013" name="Nature">
        <title>Draft genome of the wheat A-genome progenitor Triticum urartu.</title>
        <authorList>
            <person name="Ling H.Q."/>
            <person name="Zhao S."/>
            <person name="Liu D."/>
            <person name="Wang J."/>
            <person name="Sun H."/>
            <person name="Zhang C."/>
            <person name="Fan H."/>
            <person name="Li D."/>
            <person name="Dong L."/>
            <person name="Tao Y."/>
            <person name="Gao C."/>
            <person name="Wu H."/>
            <person name="Li Y."/>
            <person name="Cui Y."/>
            <person name="Guo X."/>
            <person name="Zheng S."/>
            <person name="Wang B."/>
            <person name="Yu K."/>
            <person name="Liang Q."/>
            <person name="Yang W."/>
            <person name="Lou X."/>
            <person name="Chen J."/>
            <person name="Feng M."/>
            <person name="Jian J."/>
            <person name="Zhang X."/>
            <person name="Luo G."/>
            <person name="Jiang Y."/>
            <person name="Liu J."/>
            <person name="Wang Z."/>
            <person name="Sha Y."/>
            <person name="Zhang B."/>
            <person name="Wu H."/>
            <person name="Tang D."/>
            <person name="Shen Q."/>
            <person name="Xue P."/>
            <person name="Zou S."/>
            <person name="Wang X."/>
            <person name="Liu X."/>
            <person name="Wang F."/>
            <person name="Yang Y."/>
            <person name="An X."/>
            <person name="Dong Z."/>
            <person name="Zhang K."/>
            <person name="Zhang X."/>
            <person name="Luo M.C."/>
            <person name="Dvorak J."/>
            <person name="Tong Y."/>
            <person name="Wang J."/>
            <person name="Yang H."/>
            <person name="Li Z."/>
            <person name="Wang D."/>
            <person name="Zhang A."/>
            <person name="Wang J."/>
        </authorList>
    </citation>
    <scope>NUCLEOTIDE SEQUENCE</scope>
    <source>
        <strain evidence="6">cv. G1812</strain>
    </source>
</reference>
<dbReference type="GO" id="GO:0008234">
    <property type="term" value="F:cysteine-type peptidase activity"/>
    <property type="evidence" value="ECO:0007669"/>
    <property type="project" value="InterPro"/>
</dbReference>
<dbReference type="PANTHER" id="PTHR36479">
    <property type="entry name" value="ULP_PROTEASE DOMAIN-CONTAINING PROTEIN"/>
    <property type="match status" value="1"/>
</dbReference>
<comment type="similarity">
    <text evidence="1">Belongs to the peptidase C48 family.</text>
</comment>
<keyword evidence="2" id="KW-0645">Protease</keyword>
<keyword evidence="3" id="KW-0378">Hydrolase</keyword>
<dbReference type="Proteomes" id="UP000015106">
    <property type="component" value="Chromosome 3"/>
</dbReference>
<dbReference type="Gramene" id="TuG1812G0300005789.01.T01">
    <property type="protein sequence ID" value="TuG1812G0300005789.01.T01"/>
    <property type="gene ID" value="TuG1812G0300005789.01"/>
</dbReference>
<evidence type="ECO:0000259" key="4">
    <source>
        <dbReference type="PROSITE" id="PS50600"/>
    </source>
</evidence>
<reference evidence="5" key="2">
    <citation type="submission" date="2018-03" db="EMBL/GenBank/DDBJ databases">
        <title>The Triticum urartu genome reveals the dynamic nature of wheat genome evolution.</title>
        <authorList>
            <person name="Ling H."/>
            <person name="Ma B."/>
            <person name="Shi X."/>
            <person name="Liu H."/>
            <person name="Dong L."/>
            <person name="Sun H."/>
            <person name="Cao Y."/>
            <person name="Gao Q."/>
            <person name="Zheng S."/>
            <person name="Li Y."/>
            <person name="Yu Y."/>
            <person name="Du H."/>
            <person name="Qi M."/>
            <person name="Li Y."/>
            <person name="Yu H."/>
            <person name="Cui Y."/>
            <person name="Wang N."/>
            <person name="Chen C."/>
            <person name="Wu H."/>
            <person name="Zhao Y."/>
            <person name="Zhang J."/>
            <person name="Li Y."/>
            <person name="Zhou W."/>
            <person name="Zhang B."/>
            <person name="Hu W."/>
            <person name="Eijk M."/>
            <person name="Tang J."/>
            <person name="Witsenboer H."/>
            <person name="Zhao S."/>
            <person name="Li Z."/>
            <person name="Zhang A."/>
            <person name="Wang D."/>
            <person name="Liang C."/>
        </authorList>
    </citation>
    <scope>NUCLEOTIDE SEQUENCE [LARGE SCALE GENOMIC DNA]</scope>
    <source>
        <strain evidence="5">cv. G1812</strain>
    </source>
</reference>
<evidence type="ECO:0000256" key="3">
    <source>
        <dbReference type="ARBA" id="ARBA00022801"/>
    </source>
</evidence>
<proteinExistence type="inferred from homology"/>
<evidence type="ECO:0000313" key="5">
    <source>
        <dbReference type="EnsemblPlants" id="TuG1812G0300005789.01.T01"/>
    </source>
</evidence>
<sequence>MHPHQFERRIIKRPPCKRSPFIDYNERKVYMSKPEANRLYASVILHGRINEEESPDVDTSARVIEHGKYFVTVRELANSMKKEGFVLSHVMEVGIQNIMMNLPPDSKKLVMPVRFLVQMLNMELNGKELISRFKKSNRLDRKDMIMFPVLENIDKTKPKTGNHYWIFNVNIRDRRFETLDSWRTLKNKSLDVCARKMVASFQSLWEEHYASSRVSLDEFGLTNIDVPKQNNEFDCGVFALTIANGWEARAVPNFTADDIPSIRKHLTNMWVDNANNTAPWKTILK</sequence>
<feature type="domain" description="Ubiquitin-like protease family profile" evidence="4">
    <location>
        <begin position="69"/>
        <end position="246"/>
    </location>
</feature>
<keyword evidence="6" id="KW-1185">Reference proteome</keyword>
<evidence type="ECO:0000313" key="6">
    <source>
        <dbReference type="Proteomes" id="UP000015106"/>
    </source>
</evidence>
<dbReference type="AlphaFoldDB" id="A0A8R7U3V1"/>
<dbReference type="EnsemblPlants" id="TuG1812G0300005789.01.T01">
    <property type="protein sequence ID" value="TuG1812G0300005789.01.T01"/>
    <property type="gene ID" value="TuG1812G0300005789.01"/>
</dbReference>
<reference evidence="5" key="3">
    <citation type="submission" date="2022-06" db="UniProtKB">
        <authorList>
            <consortium name="EnsemblPlants"/>
        </authorList>
    </citation>
    <scope>IDENTIFICATION</scope>
</reference>
<name>A0A8R7U3V1_TRIUA</name>